<keyword evidence="1" id="KW-0812">Transmembrane</keyword>
<gene>
    <name evidence="3" type="ORF">KSW82_15395</name>
</gene>
<dbReference type="Pfam" id="PF07693">
    <property type="entry name" value="KAP_NTPase"/>
    <property type="match status" value="1"/>
</dbReference>
<comment type="caution">
    <text evidence="3">The sequence shown here is derived from an EMBL/GenBank/DDBJ whole genome shotgun (WGS) entry which is preliminary data.</text>
</comment>
<feature type="transmembrane region" description="Helical" evidence="1">
    <location>
        <begin position="176"/>
        <end position="196"/>
    </location>
</feature>
<dbReference type="EMBL" id="JAHOEI010000101">
    <property type="protein sequence ID" value="MBV3389111.1"/>
    <property type="molecule type" value="Genomic_DNA"/>
</dbReference>
<keyword evidence="1" id="KW-1133">Transmembrane helix</keyword>
<proteinExistence type="predicted"/>
<evidence type="ECO:0000313" key="3">
    <source>
        <dbReference type="EMBL" id="MBV3389111.1"/>
    </source>
</evidence>
<dbReference type="InterPro" id="IPR011646">
    <property type="entry name" value="KAP_P-loop"/>
</dbReference>
<evidence type="ECO:0000313" key="4">
    <source>
        <dbReference type="Proteomes" id="UP001196765"/>
    </source>
</evidence>
<feature type="domain" description="KAP NTPase" evidence="2">
    <location>
        <begin position="24"/>
        <end position="375"/>
    </location>
</feature>
<evidence type="ECO:0000259" key="2">
    <source>
        <dbReference type="Pfam" id="PF07693"/>
    </source>
</evidence>
<name>A0AAW4N779_9BACT</name>
<dbReference type="Proteomes" id="UP001196765">
    <property type="component" value="Unassembled WGS sequence"/>
</dbReference>
<organism evidence="3 4">
    <name type="scientific">Segatella copri</name>
    <dbReference type="NCBI Taxonomy" id="165179"/>
    <lineage>
        <taxon>Bacteria</taxon>
        <taxon>Pseudomonadati</taxon>
        <taxon>Bacteroidota</taxon>
        <taxon>Bacteroidia</taxon>
        <taxon>Bacteroidales</taxon>
        <taxon>Prevotellaceae</taxon>
        <taxon>Segatella</taxon>
    </lineage>
</organism>
<keyword evidence="1" id="KW-0472">Membrane</keyword>
<dbReference type="AlphaFoldDB" id="A0AAW4N779"/>
<accession>A0AAW4N779</accession>
<dbReference type="RefSeq" id="WP_217745179.1">
    <property type="nucleotide sequence ID" value="NZ_JAHOEI010000101.1"/>
</dbReference>
<protein>
    <submittedName>
        <fullName evidence="3">KAP family NTPase</fullName>
    </submittedName>
</protein>
<evidence type="ECO:0000256" key="1">
    <source>
        <dbReference type="SAM" id="Phobius"/>
    </source>
</evidence>
<sequence>MIANYISNTPEGKDFFEGKSQHLVATAIYDTINSCSKLPHIIGLEGDWGSGKSNVIKQLSIIDNFNKNYYLFTYDAWGHQEDLQRRSILEVLTTELIKNELLVGKGKVRLRNGEVKEDKWSSLLSYLLSNKTITTLKPTVRITSFTLWMLFVMVVYSGTSYVCVKEILGKTFAYYPYVFAIPYILGAIIIVFYALMDCSFRSLRQYVSKTDAEKVTEEYVSSEEPSIQEFRNWMQAISDYIGSNHKQKLILVFDNMDRLASEKVKQLWSSIYSFFAGEAFNNIWVIIPYDEKHLVSAFSEGGDQKTGDNFIKKTFSMVYRVSPPVISDYELLFHSYFVEAFGKHEDENRINQVFRVLNPNPNPRDVIYFLNQMVSLVRMWNDKIPLADIALYVCRKVSHHRNDRALDEYLLSNDIFQNVGALFVHHEKTKVNMAKIAYGLSDDGLAMQIPMRSYLRAYFEGDGNQNINELAESPHFVTVLTSVINKVPPTLINRYIIGLGKLDSSNLSDEDKNNIRHKWDYLVNKWKENGIDKQTLTDESKLLLLHCSDKYKYGLVSNIVKKLQTHPEFKGKDYYIAMDALRQFVTANSIQYDFSTDDWVSTSAEIFWGYLYEAKDKYLDFRVYTSSKELMAYLSDSNLKTCKLPELVEYLTNDLRYDFIPLLDFCSHLINEGEVEKDNVCTLLYYVSFVYSQIKKQFVLRRNLPKAEVLSNLYPEVYEQEEYVNKTGYWDFVLLSMILAAKTPLIENINLDKLAHVSVKYDCFNDIFVNLNNVYETRKRLAQRIIELKLKGCLNIVTKLNVLSSIQAATTLPWENVLNYFSLYVDDLSEEDKDCIKKDFTNYVPSSLFTNLTEADCKLVQWIVSVGRECLESGVHEIFSTNGIIINGYWKDFVVYFLGTNFWPHTDGYALDGLKNIFNLYCENHDISLIKNDFVSNLIEHIKQEDYLPLINLARNSFTVGSRHASVDEFNCFGYYIPELGTEIPNVETFVQNFIEYAFLNNSESRTLIYNCSKFYMPLVNQSYRIANGIIKYINEHKNGDEICAKLYEMLSDEVKESLKTKDEGNGK</sequence>
<feature type="transmembrane region" description="Helical" evidence="1">
    <location>
        <begin position="145"/>
        <end position="164"/>
    </location>
</feature>
<reference evidence="3" key="1">
    <citation type="submission" date="2021-06" db="EMBL/GenBank/DDBJ databases">
        <title>Collection of gut derived symbiotic bacterial strains cultured from healthy donors.</title>
        <authorList>
            <person name="Lin H."/>
            <person name="Littmann E."/>
            <person name="Pamer E.G."/>
        </authorList>
    </citation>
    <scope>NUCLEOTIDE SEQUENCE</scope>
    <source>
        <strain evidence="3">MSK.21.74</strain>
    </source>
</reference>